<dbReference type="RefSeq" id="YP_001497157.1">
    <property type="nucleotide sequence ID" value="NC_009892.1"/>
</dbReference>
<feature type="domain" description="Potexviruses and carlaviruses coat protein" evidence="8">
    <location>
        <begin position="328"/>
        <end position="343"/>
    </location>
</feature>
<dbReference type="OrthoDB" id="8094at10239"/>
<keyword evidence="4 9" id="KW-0167">Capsid protein</keyword>
<keyword evidence="5" id="KW-0946">Virion</keyword>
<evidence type="ECO:0000259" key="8">
    <source>
        <dbReference type="PROSITE" id="PS00418"/>
    </source>
</evidence>
<organism evidence="9 10">
    <name type="scientific">Peach chlorotic mottle virus</name>
    <dbReference type="NCBI Taxonomy" id="471498"/>
    <lineage>
        <taxon>Viruses</taxon>
        <taxon>Riboviria</taxon>
        <taxon>Orthornavirae</taxon>
        <taxon>Kitrinoviricota</taxon>
        <taxon>Alsuviricetes</taxon>
        <taxon>Tymovirales</taxon>
        <taxon>Betaflexiviridae</taxon>
        <taxon>Quinvirinae</taxon>
        <taxon>Foveavirus</taxon>
        <taxon>Foveavirus persicae</taxon>
    </lineage>
</organism>
<dbReference type="PROSITE" id="PS00418">
    <property type="entry name" value="POTEX_CARLAVIRUS_COAT"/>
    <property type="match status" value="1"/>
</dbReference>
<evidence type="ECO:0000313" key="9">
    <source>
        <dbReference type="EMBL" id="ABV58375.1"/>
    </source>
</evidence>
<proteinExistence type="predicted"/>
<dbReference type="GO" id="GO:0005198">
    <property type="term" value="F:structural molecule activity"/>
    <property type="evidence" value="ECO:0007669"/>
    <property type="project" value="InterPro"/>
</dbReference>
<protein>
    <recommendedName>
        <fullName evidence="2">Capsid protein</fullName>
    </recommendedName>
    <alternativeName>
        <fullName evidence="6">Coat protein</fullName>
    </alternativeName>
</protein>
<dbReference type="Pfam" id="PF00286">
    <property type="entry name" value="Flexi_CP"/>
    <property type="match status" value="1"/>
</dbReference>
<evidence type="ECO:0000256" key="1">
    <source>
        <dbReference type="ARBA" id="ARBA00004328"/>
    </source>
</evidence>
<dbReference type="KEGG" id="vg:10973901"/>
<evidence type="ECO:0000256" key="7">
    <source>
        <dbReference type="SAM" id="MobiDB-lite"/>
    </source>
</evidence>
<dbReference type="InterPro" id="IPR000052">
    <property type="entry name" value="Pltvir_coat"/>
</dbReference>
<name>A8C5N6_9VIRU</name>
<evidence type="ECO:0000256" key="4">
    <source>
        <dbReference type="ARBA" id="ARBA00022561"/>
    </source>
</evidence>
<dbReference type="PRINTS" id="PR00232">
    <property type="entry name" value="POTXCARLCOAT"/>
</dbReference>
<keyword evidence="3" id="KW-1139">Helical capsid protein</keyword>
<dbReference type="EMBL" id="EF693898">
    <property type="protein sequence ID" value="ABV58375.1"/>
    <property type="molecule type" value="Genomic_RNA"/>
</dbReference>
<evidence type="ECO:0000256" key="6">
    <source>
        <dbReference type="ARBA" id="ARBA00031336"/>
    </source>
</evidence>
<comment type="subcellular location">
    <subcellularLocation>
        <location evidence="1">Virion</location>
    </subcellularLocation>
</comment>
<evidence type="ECO:0000256" key="3">
    <source>
        <dbReference type="ARBA" id="ARBA00022497"/>
    </source>
</evidence>
<reference evidence="9 10" key="1">
    <citation type="journal article" date="2007" name="Arch. Virol.">
        <title>Analysis of the complete genome of peach chlorotic mottle virus: identification of non-AUG start codons, in vitro coat protein expression, and elucidation of serological cross-reactions.</title>
        <authorList>
            <person name="James D."/>
            <person name="Varga A."/>
            <person name="Croft H."/>
        </authorList>
    </citation>
    <scope>NUCLEOTIDE SEQUENCE [LARGE SCALE GENOMIC DNA]</scope>
    <source>
        <strain evidence="9">Agua-4N6</strain>
    </source>
</reference>
<dbReference type="Proteomes" id="UP000204055">
    <property type="component" value="Segment"/>
</dbReference>
<keyword evidence="10" id="KW-1185">Reference proteome</keyword>
<evidence type="ECO:0000256" key="5">
    <source>
        <dbReference type="ARBA" id="ARBA00022844"/>
    </source>
</evidence>
<dbReference type="GO" id="GO:0019029">
    <property type="term" value="C:helical viral capsid"/>
    <property type="evidence" value="ECO:0007669"/>
    <property type="project" value="UniProtKB-KW"/>
</dbReference>
<dbReference type="GeneID" id="10973901"/>
<sequence length="402" mass="42523">MLYSVYELLSNLLIFDRNSAFVPFMATTAAATASATVQPTTQQEVTAGLQSTTSSTFPTVTPVETPARVATTRSDPVTSGYSLGNVTAALTRPTGSLPITVGLGALNLGDGGAVAVGGVTATTTPAAATVPMGRTESMEWFNRTYNNPASSAPFAFGVQPGTNLGVPTQLGSSTGPVRRPRQKFTLKPINRPESSVVGSGMSKRLSIRDLAAIDYKPQAGSVASEEKISQIGLEFTKIGLSSDQLTEVGVFIARHCADVGSSNQSRLIGTFPGSDVELEELATIIKSTAGCTLRQFCAYYAKMVWNLMLETQTPPAIWSSKGYRDENKYAAFDFFYGVDSSAALEPVDGIIRKPTNSERVANETMKEAMSFRAAARDGTQSTNIGEITGGKAGPKPRLTIKQ</sequence>
<feature type="region of interest" description="Disordered" evidence="7">
    <location>
        <begin position="375"/>
        <end position="402"/>
    </location>
</feature>
<accession>A8C5N6</accession>
<evidence type="ECO:0000313" key="10">
    <source>
        <dbReference type="Proteomes" id="UP000204055"/>
    </source>
</evidence>
<evidence type="ECO:0000256" key="2">
    <source>
        <dbReference type="ARBA" id="ARBA00018091"/>
    </source>
</evidence>